<reference evidence="3 4" key="1">
    <citation type="journal article" date="2018" name="Biotechnol. Biofuels">
        <title>Integrative visual omics of the white-rot fungus Polyporus brumalis exposes the biotechnological potential of its oxidative enzymes for delignifying raw plant biomass.</title>
        <authorList>
            <person name="Miyauchi S."/>
            <person name="Rancon A."/>
            <person name="Drula E."/>
            <person name="Hage H."/>
            <person name="Chaduli D."/>
            <person name="Favel A."/>
            <person name="Grisel S."/>
            <person name="Henrissat B."/>
            <person name="Herpoel-Gimbert I."/>
            <person name="Ruiz-Duenas F.J."/>
            <person name="Chevret D."/>
            <person name="Hainaut M."/>
            <person name="Lin J."/>
            <person name="Wang M."/>
            <person name="Pangilinan J."/>
            <person name="Lipzen A."/>
            <person name="Lesage-Meessen L."/>
            <person name="Navarro D."/>
            <person name="Riley R."/>
            <person name="Grigoriev I.V."/>
            <person name="Zhou S."/>
            <person name="Raouche S."/>
            <person name="Rosso M.N."/>
        </authorList>
    </citation>
    <scope>NUCLEOTIDE SEQUENCE [LARGE SCALE GENOMIC DNA]</scope>
    <source>
        <strain evidence="3 4">BRFM 1820</strain>
    </source>
</reference>
<keyword evidence="4" id="KW-1185">Reference proteome</keyword>
<accession>A0A371D9D7</accession>
<dbReference type="AlphaFoldDB" id="A0A371D9D7"/>
<evidence type="ECO:0000256" key="1">
    <source>
        <dbReference type="SAM" id="MobiDB-lite"/>
    </source>
</evidence>
<proteinExistence type="predicted"/>
<keyword evidence="2" id="KW-1133">Transmembrane helix</keyword>
<keyword evidence="2" id="KW-0812">Transmembrane</keyword>
<feature type="compositionally biased region" description="Polar residues" evidence="1">
    <location>
        <begin position="9"/>
        <end position="19"/>
    </location>
</feature>
<dbReference type="OrthoDB" id="2754761at2759"/>
<organism evidence="3 4">
    <name type="scientific">Lentinus brumalis</name>
    <dbReference type="NCBI Taxonomy" id="2498619"/>
    <lineage>
        <taxon>Eukaryota</taxon>
        <taxon>Fungi</taxon>
        <taxon>Dikarya</taxon>
        <taxon>Basidiomycota</taxon>
        <taxon>Agaricomycotina</taxon>
        <taxon>Agaricomycetes</taxon>
        <taxon>Polyporales</taxon>
        <taxon>Polyporaceae</taxon>
        <taxon>Lentinus</taxon>
    </lineage>
</organism>
<dbReference type="EMBL" id="KZ857407">
    <property type="protein sequence ID" value="RDX49165.1"/>
    <property type="molecule type" value="Genomic_DNA"/>
</dbReference>
<gene>
    <name evidence="3" type="ORF">OH76DRAFT_1483374</name>
</gene>
<evidence type="ECO:0000313" key="4">
    <source>
        <dbReference type="Proteomes" id="UP000256964"/>
    </source>
</evidence>
<evidence type="ECO:0000313" key="3">
    <source>
        <dbReference type="EMBL" id="RDX49165.1"/>
    </source>
</evidence>
<feature type="region of interest" description="Disordered" evidence="1">
    <location>
        <begin position="1"/>
        <end position="21"/>
    </location>
</feature>
<dbReference type="Proteomes" id="UP000256964">
    <property type="component" value="Unassembled WGS sequence"/>
</dbReference>
<evidence type="ECO:0000256" key="2">
    <source>
        <dbReference type="SAM" id="Phobius"/>
    </source>
</evidence>
<sequence length="212" mass="22678">MVFLERRQTQNPDASTTEAASPEGQLGAIIGATAAGSVVVILVAIFLGYWLRRRRARKQSEPSPALIDVSLPKLEVPGKARRRSLILSLGTLPSCSSPVLPEKPLPSPPTAASLLSSAAFTVTPMTATFPAWAAPERYSEKSPGYLTEGGLLVIPNVPPPTRTKLSLVRMISVKRLDPIDVEKVQAVTVEQAVDSGLRLVEPAVVLPPYTPR</sequence>
<protein>
    <submittedName>
        <fullName evidence="3">Uncharacterized protein</fullName>
    </submittedName>
</protein>
<name>A0A371D9D7_9APHY</name>
<keyword evidence="2" id="KW-0472">Membrane</keyword>
<feature type="transmembrane region" description="Helical" evidence="2">
    <location>
        <begin position="26"/>
        <end position="51"/>
    </location>
</feature>